<organism evidence="1 2">
    <name type="scientific">Brassica cretica</name>
    <name type="common">Mustard</name>
    <dbReference type="NCBI Taxonomy" id="69181"/>
    <lineage>
        <taxon>Eukaryota</taxon>
        <taxon>Viridiplantae</taxon>
        <taxon>Streptophyta</taxon>
        <taxon>Embryophyta</taxon>
        <taxon>Tracheophyta</taxon>
        <taxon>Spermatophyta</taxon>
        <taxon>Magnoliopsida</taxon>
        <taxon>eudicotyledons</taxon>
        <taxon>Gunneridae</taxon>
        <taxon>Pentapetalae</taxon>
        <taxon>rosids</taxon>
        <taxon>malvids</taxon>
        <taxon>Brassicales</taxon>
        <taxon>Brassicaceae</taxon>
        <taxon>Brassiceae</taxon>
        <taxon>Brassica</taxon>
    </lineage>
</organism>
<dbReference type="EMBL" id="QGKV02000759">
    <property type="protein sequence ID" value="KAF3567840.1"/>
    <property type="molecule type" value="Genomic_DNA"/>
</dbReference>
<keyword evidence="2" id="KW-1185">Reference proteome</keyword>
<proteinExistence type="predicted"/>
<gene>
    <name evidence="1" type="ORF">DY000_02016862</name>
</gene>
<name>A0ABQ7D9X3_BRACR</name>
<dbReference type="Proteomes" id="UP000266723">
    <property type="component" value="Unassembled WGS sequence"/>
</dbReference>
<sequence length="135" mass="14954">MSYSESAYERYNEVGALAARAAGEFPSSNNLRLQKPICALQSASEVYERRSPDGDRWRPRLARDRSPAGYPVLQGFGRQLATPSCKGSVASWQPRAARDRSPAGDPVLQGTGRQLATQFRDGLVALWRPDRMMVL</sequence>
<evidence type="ECO:0000313" key="2">
    <source>
        <dbReference type="Proteomes" id="UP000266723"/>
    </source>
</evidence>
<reference evidence="1 2" key="1">
    <citation type="journal article" date="2020" name="BMC Genomics">
        <title>Intraspecific diversification of the crop wild relative Brassica cretica Lam. using demographic model selection.</title>
        <authorList>
            <person name="Kioukis A."/>
            <person name="Michalopoulou V.A."/>
            <person name="Briers L."/>
            <person name="Pirintsos S."/>
            <person name="Studholme D.J."/>
            <person name="Pavlidis P."/>
            <person name="Sarris P.F."/>
        </authorList>
    </citation>
    <scope>NUCLEOTIDE SEQUENCE [LARGE SCALE GENOMIC DNA]</scope>
    <source>
        <strain evidence="2">cv. PFS-1207/04</strain>
    </source>
</reference>
<protein>
    <submittedName>
        <fullName evidence="1">Uncharacterized protein</fullName>
    </submittedName>
</protein>
<evidence type="ECO:0000313" key="1">
    <source>
        <dbReference type="EMBL" id="KAF3567840.1"/>
    </source>
</evidence>
<comment type="caution">
    <text evidence="1">The sequence shown here is derived from an EMBL/GenBank/DDBJ whole genome shotgun (WGS) entry which is preliminary data.</text>
</comment>
<accession>A0ABQ7D9X3</accession>